<comment type="caution">
    <text evidence="2">The sequence shown here is derived from an EMBL/GenBank/DDBJ whole genome shotgun (WGS) entry which is preliminary data.</text>
</comment>
<dbReference type="EMBL" id="STGW01000004">
    <property type="protein sequence ID" value="THV14797.1"/>
    <property type="molecule type" value="Genomic_DNA"/>
</dbReference>
<feature type="region of interest" description="Disordered" evidence="1">
    <location>
        <begin position="1"/>
        <end position="83"/>
    </location>
</feature>
<dbReference type="RefSeq" id="WP_136562559.1">
    <property type="nucleotide sequence ID" value="NZ_BAABLS010000008.1"/>
</dbReference>
<evidence type="ECO:0000256" key="1">
    <source>
        <dbReference type="SAM" id="MobiDB-lite"/>
    </source>
</evidence>
<accession>A0A4S8NE28</accession>
<reference evidence="2 3" key="1">
    <citation type="journal article" date="2009" name="Int. J. Syst. Evol. Microbiol.">
        <title>Nocardioides caeni sp. nov., isolated from wastewater.</title>
        <authorList>
            <person name="Yoon J.H."/>
            <person name="Kang S.J."/>
            <person name="Park S."/>
            <person name="Kim W."/>
            <person name="Oh T.K."/>
        </authorList>
    </citation>
    <scope>NUCLEOTIDE SEQUENCE [LARGE SCALE GENOMIC DNA]</scope>
    <source>
        <strain evidence="2 3">DSM 23134</strain>
    </source>
</reference>
<organism evidence="2 3">
    <name type="scientific">Nocardioides caeni</name>
    <dbReference type="NCBI Taxonomy" id="574700"/>
    <lineage>
        <taxon>Bacteria</taxon>
        <taxon>Bacillati</taxon>
        <taxon>Actinomycetota</taxon>
        <taxon>Actinomycetes</taxon>
        <taxon>Propionibacteriales</taxon>
        <taxon>Nocardioidaceae</taxon>
        <taxon>Nocardioides</taxon>
    </lineage>
</organism>
<name>A0A4S8NE28_9ACTN</name>
<protein>
    <submittedName>
        <fullName evidence="2">Uncharacterized protein</fullName>
    </submittedName>
</protein>
<feature type="compositionally biased region" description="Acidic residues" evidence="1">
    <location>
        <begin position="13"/>
        <end position="24"/>
    </location>
</feature>
<evidence type="ECO:0000313" key="2">
    <source>
        <dbReference type="EMBL" id="THV14797.1"/>
    </source>
</evidence>
<feature type="compositionally biased region" description="Acidic residues" evidence="1">
    <location>
        <begin position="57"/>
        <end position="68"/>
    </location>
</feature>
<dbReference type="Proteomes" id="UP000307087">
    <property type="component" value="Unassembled WGS sequence"/>
</dbReference>
<evidence type="ECO:0000313" key="3">
    <source>
        <dbReference type="Proteomes" id="UP000307087"/>
    </source>
</evidence>
<keyword evidence="3" id="KW-1185">Reference proteome</keyword>
<proteinExistence type="predicted"/>
<sequence length="83" mass="8716">MSSQDDSPYAEQPSEEEAREEEQAYADSATAVSPDTQHPDPGVALPEGTPPGPITVDDPDAEGDEIEGSDAPRPAGHADEDRN</sequence>
<dbReference type="AlphaFoldDB" id="A0A4S8NE28"/>
<gene>
    <name evidence="2" type="ORF">E9934_09130</name>
</gene>
<dbReference type="OrthoDB" id="3788387at2"/>